<name>A0A1F8HAV4_9BACT</name>
<dbReference type="Gene3D" id="3.30.1360.170">
    <property type="match status" value="2"/>
</dbReference>
<evidence type="ECO:0008006" key="3">
    <source>
        <dbReference type="Google" id="ProtNLM"/>
    </source>
</evidence>
<dbReference type="GO" id="GO:0004799">
    <property type="term" value="F:thymidylate synthase activity"/>
    <property type="evidence" value="ECO:0007669"/>
    <property type="project" value="TreeGrafter"/>
</dbReference>
<proteinExistence type="predicted"/>
<sequence>MSEVIALAGWPPEVLAYAYAMYSRSALSIRESMLKITDEKATGFLDTFYFKYGHKSIADNAHIPLAVENVSEITAFELEDEQLWDGQERSTRYQKFNKPGAYLIPEIIKNTPQERKYCVIADFLLDKYGDYSSFCFEYLAKKYSKPPEMKNDDYERTLKARAFDVARYWLFNGILTSVGQITSARTLEDQICRLMATEYLETVYVANQMKEACLSKPFCPDGKDEPPVAPTLVKHVSPNGYATRIRELMKKVMRDDLRNFMYPDAYNNYTRHVRLAHPFRSIQHEIVAGLVYETTNLTLRNIQSFINKMEIENMNWVISQVLDLREKHDTLPRAFAAGYGIQFDICMDIGGRRDLHRHRNCIQIHQKFTVDRGFDVPELVKEAGKSEDFSKNMEHVALRVNQLKHAIGNNADYLIPFAFRTGTLYKMDYRQAEYMTVLRSTPQGHFSYREVAVEMDKQLRELIPVLERHSRITPFENEDIFKR</sequence>
<accession>A0A1F8HAV4</accession>
<dbReference type="AlphaFoldDB" id="A0A1F8HAV4"/>
<dbReference type="GO" id="GO:0070402">
    <property type="term" value="F:NADPH binding"/>
    <property type="evidence" value="ECO:0007669"/>
    <property type="project" value="TreeGrafter"/>
</dbReference>
<organism evidence="1 2">
    <name type="scientific">Candidatus Yanofskybacteria bacterium RIFCSPLOWO2_12_FULL_43_11b</name>
    <dbReference type="NCBI Taxonomy" id="1802710"/>
    <lineage>
        <taxon>Bacteria</taxon>
        <taxon>Candidatus Yanofskyibacteriota</taxon>
    </lineage>
</organism>
<reference evidence="1 2" key="1">
    <citation type="journal article" date="2016" name="Nat. Commun.">
        <title>Thousands of microbial genomes shed light on interconnected biogeochemical processes in an aquifer system.</title>
        <authorList>
            <person name="Anantharaman K."/>
            <person name="Brown C.T."/>
            <person name="Hug L.A."/>
            <person name="Sharon I."/>
            <person name="Castelle C.J."/>
            <person name="Probst A.J."/>
            <person name="Thomas B.C."/>
            <person name="Singh A."/>
            <person name="Wilkins M.J."/>
            <person name="Karaoz U."/>
            <person name="Brodie E.L."/>
            <person name="Williams K.H."/>
            <person name="Hubbard S.S."/>
            <person name="Banfield J.F."/>
        </authorList>
    </citation>
    <scope>NUCLEOTIDE SEQUENCE [LARGE SCALE GENOMIC DNA]</scope>
</reference>
<dbReference type="Pfam" id="PF02511">
    <property type="entry name" value="Thy1"/>
    <property type="match status" value="2"/>
</dbReference>
<dbReference type="PANTHER" id="PTHR34934">
    <property type="entry name" value="FLAVIN-DEPENDENT THYMIDYLATE SYNTHASE"/>
    <property type="match status" value="1"/>
</dbReference>
<dbReference type="PANTHER" id="PTHR34934:SF1">
    <property type="entry name" value="FLAVIN-DEPENDENT THYMIDYLATE SYNTHASE"/>
    <property type="match status" value="1"/>
</dbReference>
<dbReference type="GO" id="GO:0050660">
    <property type="term" value="F:flavin adenine dinucleotide binding"/>
    <property type="evidence" value="ECO:0007669"/>
    <property type="project" value="InterPro"/>
</dbReference>
<comment type="caution">
    <text evidence="1">The sequence shown here is derived from an EMBL/GenBank/DDBJ whole genome shotgun (WGS) entry which is preliminary data.</text>
</comment>
<dbReference type="PROSITE" id="PS51331">
    <property type="entry name" value="THYX"/>
    <property type="match status" value="2"/>
</dbReference>
<dbReference type="SUPFAM" id="SSF69796">
    <property type="entry name" value="Thymidylate synthase-complementing protein Thy1"/>
    <property type="match status" value="2"/>
</dbReference>
<dbReference type="EMBL" id="MGKY01000006">
    <property type="protein sequence ID" value="OGN34108.1"/>
    <property type="molecule type" value="Genomic_DNA"/>
</dbReference>
<dbReference type="GO" id="GO:0050797">
    <property type="term" value="F:thymidylate synthase (FAD) activity"/>
    <property type="evidence" value="ECO:0007669"/>
    <property type="project" value="InterPro"/>
</dbReference>
<dbReference type="InterPro" id="IPR036098">
    <property type="entry name" value="Thymidylate_synthase_ThyX_sf"/>
</dbReference>
<evidence type="ECO:0000313" key="1">
    <source>
        <dbReference type="EMBL" id="OGN34108.1"/>
    </source>
</evidence>
<protein>
    <recommendedName>
        <fullName evidence="3">Alternative thymidylate synthase</fullName>
    </recommendedName>
</protein>
<dbReference type="Proteomes" id="UP000177745">
    <property type="component" value="Unassembled WGS sequence"/>
</dbReference>
<evidence type="ECO:0000313" key="2">
    <source>
        <dbReference type="Proteomes" id="UP000177745"/>
    </source>
</evidence>
<dbReference type="InterPro" id="IPR003669">
    <property type="entry name" value="Thymidylate_synthase_ThyX"/>
</dbReference>
<gene>
    <name evidence="1" type="ORF">A3G51_00785</name>
</gene>
<dbReference type="GO" id="GO:0006231">
    <property type="term" value="P:dTMP biosynthetic process"/>
    <property type="evidence" value="ECO:0007669"/>
    <property type="project" value="InterPro"/>
</dbReference>